<keyword evidence="10 12" id="KW-0408">Iron</keyword>
<dbReference type="GO" id="GO:0016491">
    <property type="term" value="F:oxidoreductase activity"/>
    <property type="evidence" value="ECO:0007669"/>
    <property type="project" value="UniProtKB-KW"/>
</dbReference>
<sequence>MTSCDSYNDKAIADEEQTANWLAYGRTHNERRFSPAIQINTENVSNLKVDWFMDLPNDVGLVSTPLVVEGVLFFTGTMNVVRAVNAETGELLWEYDPEVGKAVEGKKKIGWKHNRGLSFYEGKIFAATWDGRLVALNAKTGEEIWKVRTFDMERSLYITGAPKAFKGKVLIGNGGTENGPTRGWVTAYDADTGKEAWKFYIVPGNPADGFENEAMEMAAETWTGEWWKHGGGGNAWHGFTYDADLDVLYIGTGNGSPWNRKIRSPDGGDNLFLCSIVALKPDTGEYLWHYQTTPGESWDYNSNMDIVLADLNIDGKEVKALMHAPKNGFFYVIDRETGKLISAEPFVETTWASHIDMKTGRPVEIEGARYETEPAYIAPNAWGAHSWHAMSYNLNTGLVYIPALHQGANYSDEGIDLETWQAEEFKGGMGVNTTGDDRPREYPASLIAWDPVKQKEVWKIRQEHLHNAGTLTTAGNLVFQGRPDGKFLAYNAETGKTLWTFDVGLGIAAPPITYTLNGKQYIALLVGWGGGYAGLGGDKAADLGWAYRAQTRRLISFSLEGTADMPKLQPPVIPVPIDDPDFIIDETLANIGASKYGECTACHGYISGGMAPDLRASPIPLDKASFESVLRAGSKVAMGMPAHPDITDQELEGLRHFIRQVARYYIKKDSLDQNKVSAGH</sequence>
<keyword evidence="7" id="KW-0106">Calcium</keyword>
<gene>
    <name evidence="14" type="ORF">HPE63_15575</name>
</gene>
<dbReference type="Proteomes" id="UP000598350">
    <property type="component" value="Unassembled WGS sequence"/>
</dbReference>
<dbReference type="InterPro" id="IPR002372">
    <property type="entry name" value="PQQ_rpt_dom"/>
</dbReference>
<dbReference type="InterPro" id="IPR011047">
    <property type="entry name" value="Quinoprotein_ADH-like_sf"/>
</dbReference>
<dbReference type="NCBIfam" id="TIGR03075">
    <property type="entry name" value="PQQ_enz_alc_DH"/>
    <property type="match status" value="1"/>
</dbReference>
<name>A0ABR7VHT0_9FLAO</name>
<dbReference type="EC" id="1.1.2.-" evidence="14"/>
<evidence type="ECO:0000256" key="7">
    <source>
        <dbReference type="ARBA" id="ARBA00022837"/>
    </source>
</evidence>
<evidence type="ECO:0000256" key="3">
    <source>
        <dbReference type="ARBA" id="ARBA00008156"/>
    </source>
</evidence>
<evidence type="ECO:0000256" key="5">
    <source>
        <dbReference type="ARBA" id="ARBA00022723"/>
    </source>
</evidence>
<dbReference type="Pfam" id="PF01011">
    <property type="entry name" value="PQQ"/>
    <property type="match status" value="2"/>
</dbReference>
<comment type="similarity">
    <text evidence="3">Belongs to the bacterial PQQ dehydrogenase family.</text>
</comment>
<dbReference type="InterPro" id="IPR036909">
    <property type="entry name" value="Cyt_c-like_dom_sf"/>
</dbReference>
<evidence type="ECO:0000256" key="8">
    <source>
        <dbReference type="ARBA" id="ARBA00022891"/>
    </source>
</evidence>
<evidence type="ECO:0000256" key="2">
    <source>
        <dbReference type="ARBA" id="ARBA00001931"/>
    </source>
</evidence>
<evidence type="ECO:0000313" key="15">
    <source>
        <dbReference type="Proteomes" id="UP000598350"/>
    </source>
</evidence>
<keyword evidence="5 12" id="KW-0479">Metal-binding</keyword>
<dbReference type="Gene3D" id="2.140.10.10">
    <property type="entry name" value="Quinoprotein alcohol dehydrogenase-like superfamily"/>
    <property type="match status" value="1"/>
</dbReference>
<keyword evidence="4 12" id="KW-0349">Heme</keyword>
<reference evidence="14 15" key="1">
    <citation type="submission" date="2020-05" db="EMBL/GenBank/DDBJ databases">
        <title>The draft genome sequence of Maribacter arenosus CAU 1321.</title>
        <authorList>
            <person name="Mu L."/>
        </authorList>
    </citation>
    <scope>NUCLEOTIDE SEQUENCE [LARGE SCALE GENOMIC DNA]</scope>
    <source>
        <strain evidence="14 15">CAU 1321</strain>
    </source>
</reference>
<dbReference type="PROSITE" id="PS00363">
    <property type="entry name" value="BACTERIAL_PQQ_1"/>
    <property type="match status" value="1"/>
</dbReference>
<keyword evidence="8" id="KW-0634">PQQ</keyword>
<evidence type="ECO:0000259" key="13">
    <source>
        <dbReference type="PROSITE" id="PS51007"/>
    </source>
</evidence>
<dbReference type="InterPro" id="IPR009056">
    <property type="entry name" value="Cyt_c-like_dom"/>
</dbReference>
<comment type="cofactor">
    <cofactor evidence="2">
        <name>pyrroloquinoline quinone</name>
        <dbReference type="ChEBI" id="CHEBI:58442"/>
    </cofactor>
</comment>
<evidence type="ECO:0000256" key="10">
    <source>
        <dbReference type="ARBA" id="ARBA00023004"/>
    </source>
</evidence>
<dbReference type="PROSITE" id="PS00364">
    <property type="entry name" value="BACTERIAL_PQQ_2"/>
    <property type="match status" value="1"/>
</dbReference>
<dbReference type="InterPro" id="IPR017512">
    <property type="entry name" value="PQQ_MeOH/EtOH_DH"/>
</dbReference>
<dbReference type="SUPFAM" id="SSF46626">
    <property type="entry name" value="Cytochrome c"/>
    <property type="match status" value="1"/>
</dbReference>
<dbReference type="PANTHER" id="PTHR32303">
    <property type="entry name" value="QUINOPROTEIN ALCOHOL DEHYDROGENASE (CYTOCHROME C)"/>
    <property type="match status" value="1"/>
</dbReference>
<evidence type="ECO:0000256" key="11">
    <source>
        <dbReference type="ARBA" id="ARBA00023157"/>
    </source>
</evidence>
<dbReference type="InterPro" id="IPR001479">
    <property type="entry name" value="Quinoprotein_DH_CS"/>
</dbReference>
<evidence type="ECO:0000313" key="14">
    <source>
        <dbReference type="EMBL" id="MBD0852102.1"/>
    </source>
</evidence>
<evidence type="ECO:0000256" key="9">
    <source>
        <dbReference type="ARBA" id="ARBA00023002"/>
    </source>
</evidence>
<feature type="domain" description="Cytochrome c" evidence="13">
    <location>
        <begin position="587"/>
        <end position="662"/>
    </location>
</feature>
<keyword evidence="11" id="KW-1015">Disulfide bond</keyword>
<evidence type="ECO:0000256" key="4">
    <source>
        <dbReference type="ARBA" id="ARBA00022617"/>
    </source>
</evidence>
<keyword evidence="15" id="KW-1185">Reference proteome</keyword>
<keyword evidence="9 14" id="KW-0560">Oxidoreductase</keyword>
<dbReference type="Pfam" id="PF13442">
    <property type="entry name" value="Cytochrome_CBB3"/>
    <property type="match status" value="1"/>
</dbReference>
<dbReference type="EMBL" id="JABTCG010000005">
    <property type="protein sequence ID" value="MBD0852102.1"/>
    <property type="molecule type" value="Genomic_DNA"/>
</dbReference>
<organism evidence="14 15">
    <name type="scientific">Maribacter arenosus</name>
    <dbReference type="NCBI Taxonomy" id="1854708"/>
    <lineage>
        <taxon>Bacteria</taxon>
        <taxon>Pseudomonadati</taxon>
        <taxon>Bacteroidota</taxon>
        <taxon>Flavobacteriia</taxon>
        <taxon>Flavobacteriales</taxon>
        <taxon>Flavobacteriaceae</taxon>
        <taxon>Maribacter</taxon>
    </lineage>
</organism>
<dbReference type="SMART" id="SM00564">
    <property type="entry name" value="PQQ"/>
    <property type="match status" value="5"/>
</dbReference>
<dbReference type="InterPro" id="IPR018391">
    <property type="entry name" value="PQQ_b-propeller_rpt"/>
</dbReference>
<dbReference type="Gene3D" id="1.10.760.10">
    <property type="entry name" value="Cytochrome c-like domain"/>
    <property type="match status" value="1"/>
</dbReference>
<evidence type="ECO:0000256" key="6">
    <source>
        <dbReference type="ARBA" id="ARBA00022729"/>
    </source>
</evidence>
<keyword evidence="6" id="KW-0732">Signal</keyword>
<accession>A0ABR7VHT0</accession>
<comment type="caution">
    <text evidence="14">The sequence shown here is derived from an EMBL/GenBank/DDBJ whole genome shotgun (WGS) entry which is preliminary data.</text>
</comment>
<comment type="cofactor">
    <cofactor evidence="1">
        <name>Ca(2+)</name>
        <dbReference type="ChEBI" id="CHEBI:29108"/>
    </cofactor>
</comment>
<evidence type="ECO:0000256" key="1">
    <source>
        <dbReference type="ARBA" id="ARBA00001913"/>
    </source>
</evidence>
<protein>
    <submittedName>
        <fullName evidence="14">PQQ-dependent dehydrogenase, methanol/ethanol family</fullName>
        <ecNumber evidence="14">1.1.2.-</ecNumber>
    </submittedName>
</protein>
<evidence type="ECO:0000256" key="12">
    <source>
        <dbReference type="PROSITE-ProRule" id="PRU00433"/>
    </source>
</evidence>
<dbReference type="PROSITE" id="PS51007">
    <property type="entry name" value="CYTC"/>
    <property type="match status" value="1"/>
</dbReference>
<dbReference type="CDD" id="cd10279">
    <property type="entry name" value="PQQ_ADH_II"/>
    <property type="match status" value="1"/>
</dbReference>
<dbReference type="SUPFAM" id="SSF50998">
    <property type="entry name" value="Quinoprotein alcohol dehydrogenase-like"/>
    <property type="match status" value="1"/>
</dbReference>
<proteinExistence type="inferred from homology"/>